<gene>
    <name evidence="9" type="primary">thiE</name>
    <name evidence="13" type="ORF">SAMN04488026_100241</name>
</gene>
<evidence type="ECO:0000313" key="13">
    <source>
        <dbReference type="EMBL" id="SDI33725.1"/>
    </source>
</evidence>
<dbReference type="InterPro" id="IPR034291">
    <property type="entry name" value="TMP_synthase"/>
</dbReference>
<dbReference type="SUPFAM" id="SSF51391">
    <property type="entry name" value="Thiamin phosphate synthase"/>
    <property type="match status" value="1"/>
</dbReference>
<dbReference type="PANTHER" id="PTHR20857">
    <property type="entry name" value="THIAMINE-PHOSPHATE PYROPHOSPHORYLASE"/>
    <property type="match status" value="1"/>
</dbReference>
<comment type="catalytic activity">
    <reaction evidence="8 9 10">
        <text>2-[(2R,5Z)-2-carboxy-4-methylthiazol-5(2H)-ylidene]ethyl phosphate + 4-amino-2-methyl-5-(diphosphooxymethyl)pyrimidine + 2 H(+) = thiamine phosphate + CO2 + diphosphate</text>
        <dbReference type="Rhea" id="RHEA:47844"/>
        <dbReference type="ChEBI" id="CHEBI:15378"/>
        <dbReference type="ChEBI" id="CHEBI:16526"/>
        <dbReference type="ChEBI" id="CHEBI:33019"/>
        <dbReference type="ChEBI" id="CHEBI:37575"/>
        <dbReference type="ChEBI" id="CHEBI:57841"/>
        <dbReference type="ChEBI" id="CHEBI:62899"/>
        <dbReference type="EC" id="2.5.1.3"/>
    </reaction>
</comment>
<feature type="domain" description="Thiamine phosphate synthase/TenI" evidence="12">
    <location>
        <begin position="6"/>
        <end position="186"/>
    </location>
</feature>
<feature type="binding site" evidence="9">
    <location>
        <position position="67"/>
    </location>
    <ligand>
        <name>4-amino-2-methyl-5-(diphosphooxymethyl)pyrimidine</name>
        <dbReference type="ChEBI" id="CHEBI:57841"/>
    </ligand>
</feature>
<evidence type="ECO:0000256" key="3">
    <source>
        <dbReference type="ARBA" id="ARBA00022723"/>
    </source>
</evidence>
<evidence type="ECO:0000259" key="12">
    <source>
        <dbReference type="Pfam" id="PF02581"/>
    </source>
</evidence>
<dbReference type="NCBIfam" id="TIGR00693">
    <property type="entry name" value="thiE"/>
    <property type="match status" value="1"/>
</dbReference>
<name>A0A1G8JRB7_9RHOB</name>
<feature type="binding site" evidence="9">
    <location>
        <position position="68"/>
    </location>
    <ligand>
        <name>Mg(2+)</name>
        <dbReference type="ChEBI" id="CHEBI:18420"/>
    </ligand>
</feature>
<dbReference type="GO" id="GO:0000287">
    <property type="term" value="F:magnesium ion binding"/>
    <property type="evidence" value="ECO:0007669"/>
    <property type="project" value="UniProtKB-UniRule"/>
</dbReference>
<dbReference type="GO" id="GO:0004789">
    <property type="term" value="F:thiamine-phosphate diphosphorylase activity"/>
    <property type="evidence" value="ECO:0007669"/>
    <property type="project" value="UniProtKB-UniRule"/>
</dbReference>
<keyword evidence="3 9" id="KW-0479">Metal-binding</keyword>
<evidence type="ECO:0000256" key="4">
    <source>
        <dbReference type="ARBA" id="ARBA00022842"/>
    </source>
</evidence>
<comment type="catalytic activity">
    <reaction evidence="6 9 10">
        <text>4-methyl-5-(2-phosphooxyethyl)-thiazole + 4-amino-2-methyl-5-(diphosphooxymethyl)pyrimidine + H(+) = thiamine phosphate + diphosphate</text>
        <dbReference type="Rhea" id="RHEA:22328"/>
        <dbReference type="ChEBI" id="CHEBI:15378"/>
        <dbReference type="ChEBI" id="CHEBI:33019"/>
        <dbReference type="ChEBI" id="CHEBI:37575"/>
        <dbReference type="ChEBI" id="CHEBI:57841"/>
        <dbReference type="ChEBI" id="CHEBI:58296"/>
        <dbReference type="EC" id="2.5.1.3"/>
    </reaction>
</comment>
<comment type="pathway">
    <text evidence="1 9 11">Cofactor biosynthesis; thiamine diphosphate biosynthesis; thiamine phosphate from 4-amino-2-methyl-5-diphosphomethylpyrimidine and 4-methyl-5-(2-phosphoethyl)-thiazole: step 1/1.</text>
</comment>
<evidence type="ECO:0000256" key="11">
    <source>
        <dbReference type="RuleBase" id="RU004253"/>
    </source>
</evidence>
<feature type="binding site" evidence="9">
    <location>
        <begin position="183"/>
        <end position="184"/>
    </location>
    <ligand>
        <name>2-[(2R,5Z)-2-carboxy-4-methylthiazol-5(2H)-ylidene]ethyl phosphate</name>
        <dbReference type="ChEBI" id="CHEBI:62899"/>
    </ligand>
</feature>
<evidence type="ECO:0000256" key="9">
    <source>
        <dbReference type="HAMAP-Rule" id="MF_00097"/>
    </source>
</evidence>
<keyword evidence="2 9" id="KW-0808">Transferase</keyword>
<feature type="binding site" evidence="9">
    <location>
        <position position="106"/>
    </location>
    <ligand>
        <name>4-amino-2-methyl-5-(diphosphooxymethyl)pyrimidine</name>
        <dbReference type="ChEBI" id="CHEBI:57841"/>
    </ligand>
</feature>
<dbReference type="UniPathway" id="UPA00060">
    <property type="reaction ID" value="UER00141"/>
</dbReference>
<dbReference type="GO" id="GO:0005737">
    <property type="term" value="C:cytoplasm"/>
    <property type="evidence" value="ECO:0007669"/>
    <property type="project" value="TreeGrafter"/>
</dbReference>
<evidence type="ECO:0000256" key="1">
    <source>
        <dbReference type="ARBA" id="ARBA00005165"/>
    </source>
</evidence>
<evidence type="ECO:0000256" key="2">
    <source>
        <dbReference type="ARBA" id="ARBA00022679"/>
    </source>
</evidence>
<dbReference type="InterPro" id="IPR022998">
    <property type="entry name" value="ThiamineP_synth_TenI"/>
</dbReference>
<comment type="similarity">
    <text evidence="9 10">Belongs to the thiamine-phosphate synthase family.</text>
</comment>
<sequence length="208" mass="20632">MDLSAYLVLDPGLCAGLGMVETARAAVAGGVGVVQLLHEQAGTAEMIEIGRALRVALEGTGAALVINDVVAAAVALRADGLHIGQGDMAVKKARSAIGPEMLLGLSVENQAHARAVDPHVVDYVGVSPVFGTPTKSDHAPPVGIDGLRRIVEICPVPAVCIGGLGPQHAGDVIGAGAAGLAVVSAVCGRPDPAAAARALGSAIAEARK</sequence>
<protein>
    <recommendedName>
        <fullName evidence="9">Thiamine-phosphate synthase</fullName>
        <shortName evidence="9">TP synthase</shortName>
        <shortName evidence="9">TPS</shortName>
        <ecNumber evidence="9">2.5.1.3</ecNumber>
    </recommendedName>
    <alternativeName>
        <fullName evidence="9">Thiamine-phosphate pyrophosphorylase</fullName>
        <shortName evidence="9">TMP pyrophosphorylase</shortName>
        <shortName evidence="9">TMP-PPase</shortName>
    </alternativeName>
</protein>
<evidence type="ECO:0000256" key="10">
    <source>
        <dbReference type="RuleBase" id="RU003826"/>
    </source>
</evidence>
<evidence type="ECO:0000256" key="6">
    <source>
        <dbReference type="ARBA" id="ARBA00047334"/>
    </source>
</evidence>
<dbReference type="EC" id="2.5.1.3" evidence="9"/>
<feature type="binding site" evidence="9">
    <location>
        <position position="135"/>
    </location>
    <ligand>
        <name>4-amino-2-methyl-5-(diphosphooxymethyl)pyrimidine</name>
        <dbReference type="ChEBI" id="CHEBI:57841"/>
    </ligand>
</feature>
<dbReference type="GO" id="GO:0009229">
    <property type="term" value="P:thiamine diphosphate biosynthetic process"/>
    <property type="evidence" value="ECO:0007669"/>
    <property type="project" value="UniProtKB-UniRule"/>
</dbReference>
<evidence type="ECO:0000256" key="8">
    <source>
        <dbReference type="ARBA" id="ARBA00047883"/>
    </source>
</evidence>
<feature type="binding site" evidence="9">
    <location>
        <position position="163"/>
    </location>
    <ligand>
        <name>2-[(2R,5Z)-2-carboxy-4-methylthiazol-5(2H)-ylidene]ethyl phosphate</name>
        <dbReference type="ChEBI" id="CHEBI:62899"/>
    </ligand>
</feature>
<dbReference type="Pfam" id="PF02581">
    <property type="entry name" value="TMP-TENI"/>
    <property type="match status" value="1"/>
</dbReference>
<comment type="caution">
    <text evidence="9">Lacks conserved residue(s) required for the propagation of feature annotation.</text>
</comment>
<dbReference type="InterPro" id="IPR036206">
    <property type="entry name" value="ThiamineP_synth_sf"/>
</dbReference>
<organism evidence="13 14">
    <name type="scientific">Aliiruegeria lutimaris</name>
    <dbReference type="NCBI Taxonomy" id="571298"/>
    <lineage>
        <taxon>Bacteria</taxon>
        <taxon>Pseudomonadati</taxon>
        <taxon>Pseudomonadota</taxon>
        <taxon>Alphaproteobacteria</taxon>
        <taxon>Rhodobacterales</taxon>
        <taxon>Roseobacteraceae</taxon>
        <taxon>Aliiruegeria</taxon>
    </lineage>
</organism>
<feature type="binding site" evidence="9">
    <location>
        <begin position="132"/>
        <end position="134"/>
    </location>
    <ligand>
        <name>2-[(2R,5Z)-2-carboxy-4-methylthiazol-5(2H)-ylidene]ethyl phosphate</name>
        <dbReference type="ChEBI" id="CHEBI:62899"/>
    </ligand>
</feature>
<feature type="binding site" evidence="9">
    <location>
        <position position="87"/>
    </location>
    <ligand>
        <name>Mg(2+)</name>
        <dbReference type="ChEBI" id="CHEBI:18420"/>
    </ligand>
</feature>
<evidence type="ECO:0000256" key="7">
    <source>
        <dbReference type="ARBA" id="ARBA00047851"/>
    </source>
</evidence>
<comment type="cofactor">
    <cofactor evidence="9">
        <name>Mg(2+)</name>
        <dbReference type="ChEBI" id="CHEBI:18420"/>
    </cofactor>
    <text evidence="9">Binds 1 Mg(2+) ion per subunit.</text>
</comment>
<dbReference type="GO" id="GO:0009228">
    <property type="term" value="P:thiamine biosynthetic process"/>
    <property type="evidence" value="ECO:0007669"/>
    <property type="project" value="UniProtKB-KW"/>
</dbReference>
<dbReference type="AlphaFoldDB" id="A0A1G8JRB7"/>
<dbReference type="Gene3D" id="3.20.20.70">
    <property type="entry name" value="Aldolase class I"/>
    <property type="match status" value="1"/>
</dbReference>
<dbReference type="STRING" id="571298.SAMN04488026_100241"/>
<evidence type="ECO:0000256" key="5">
    <source>
        <dbReference type="ARBA" id="ARBA00022977"/>
    </source>
</evidence>
<accession>A0A1G8JRB7</accession>
<keyword evidence="4 9" id="KW-0460">Magnesium</keyword>
<comment type="catalytic activity">
    <reaction evidence="7 9 10">
        <text>2-(2-carboxy-4-methylthiazol-5-yl)ethyl phosphate + 4-amino-2-methyl-5-(diphosphooxymethyl)pyrimidine + 2 H(+) = thiamine phosphate + CO2 + diphosphate</text>
        <dbReference type="Rhea" id="RHEA:47848"/>
        <dbReference type="ChEBI" id="CHEBI:15378"/>
        <dbReference type="ChEBI" id="CHEBI:16526"/>
        <dbReference type="ChEBI" id="CHEBI:33019"/>
        <dbReference type="ChEBI" id="CHEBI:37575"/>
        <dbReference type="ChEBI" id="CHEBI:57841"/>
        <dbReference type="ChEBI" id="CHEBI:62890"/>
        <dbReference type="EC" id="2.5.1.3"/>
    </reaction>
</comment>
<dbReference type="HAMAP" id="MF_00097">
    <property type="entry name" value="TMP_synthase"/>
    <property type="match status" value="1"/>
</dbReference>
<keyword evidence="14" id="KW-1185">Reference proteome</keyword>
<evidence type="ECO:0000313" key="14">
    <source>
        <dbReference type="Proteomes" id="UP000199382"/>
    </source>
</evidence>
<comment type="function">
    <text evidence="9">Condenses 4-methyl-5-(beta-hydroxyethyl)thiazole monophosphate (THZ-P) and 2-methyl-4-amino-5-hydroxymethyl pyrimidine pyrophosphate (HMP-PP) to form thiamine monophosphate (TMP).</text>
</comment>
<proteinExistence type="inferred from homology"/>
<dbReference type="Proteomes" id="UP000199382">
    <property type="component" value="Unassembled WGS sequence"/>
</dbReference>
<dbReference type="CDD" id="cd00564">
    <property type="entry name" value="TMP_TenI"/>
    <property type="match status" value="1"/>
</dbReference>
<dbReference type="PANTHER" id="PTHR20857:SF15">
    <property type="entry name" value="THIAMINE-PHOSPHATE SYNTHASE"/>
    <property type="match status" value="1"/>
</dbReference>
<keyword evidence="5 9" id="KW-0784">Thiamine biosynthesis</keyword>
<dbReference type="EMBL" id="FNEK01000002">
    <property type="protein sequence ID" value="SDI33725.1"/>
    <property type="molecule type" value="Genomic_DNA"/>
</dbReference>
<reference evidence="13 14" key="1">
    <citation type="submission" date="2016-10" db="EMBL/GenBank/DDBJ databases">
        <authorList>
            <person name="de Groot N.N."/>
        </authorList>
    </citation>
    <scope>NUCLEOTIDE SEQUENCE [LARGE SCALE GENOMIC DNA]</scope>
    <source>
        <strain evidence="13 14">DSM 25294</strain>
    </source>
</reference>
<dbReference type="InterPro" id="IPR013785">
    <property type="entry name" value="Aldolase_TIM"/>
</dbReference>